<evidence type="ECO:0000256" key="4">
    <source>
        <dbReference type="ARBA" id="ARBA00022692"/>
    </source>
</evidence>
<feature type="transmembrane region" description="Helical" evidence="10">
    <location>
        <begin position="141"/>
        <end position="160"/>
    </location>
</feature>
<feature type="compositionally biased region" description="Basic and acidic residues" evidence="9">
    <location>
        <begin position="13"/>
        <end position="23"/>
    </location>
</feature>
<evidence type="ECO:0000313" key="13">
    <source>
        <dbReference type="Proteomes" id="UP000836841"/>
    </source>
</evidence>
<keyword evidence="7 10" id="KW-0472">Membrane</keyword>
<dbReference type="InterPro" id="IPR044851">
    <property type="entry name" value="Wax_synthase"/>
</dbReference>
<evidence type="ECO:0000256" key="2">
    <source>
        <dbReference type="ARBA" id="ARBA00007282"/>
    </source>
</evidence>
<comment type="subcellular location">
    <subcellularLocation>
        <location evidence="1">Membrane</location>
        <topology evidence="1">Multi-pass membrane protein</topology>
    </subcellularLocation>
</comment>
<sequence>MYKSELKGSLIGKKKEEDQERWKKNSRTSLRRSHLFLCDTWSLHGGGSGGEEDDVCAAVENESDGFTAAYGEKRKRRRSREMEEELKNFIKVWVSAIISISYCCYLPTRIKPGVSRLLSVLPVCVLFLVIPLFLSSVHGTGCTAFFLAFLANFKLILFSFDEGPLFPLPPNLPRFICFTCFPIKPRQNPKSQNQLPKWDFAIKVAIFGMLLHVYDYKHHLSPIVLLLLYSLHSFLEIEIVLMLVKVLVFITLGCDLEPQSDEPYLATSLQDFWGRRWNLMVPAILRPAVYFPVRRIAQRKMSSDMALYLGFFATFLVSGLVHELFFFYFNREMPTGEVTCFFVLHGVCTTAEVAVKKMTFVRRWKISPMVSRLLTVGFVLVTSGVLFFPPLIRSGMISRLFDEALRSIDFFKRKFLTYG</sequence>
<feature type="domain" description="Wax synthase" evidence="11">
    <location>
        <begin position="257"/>
        <end position="343"/>
    </location>
</feature>
<feature type="transmembrane region" description="Helical" evidence="10">
    <location>
        <begin position="335"/>
        <end position="353"/>
    </location>
</feature>
<keyword evidence="4 10" id="KW-0812">Transmembrane</keyword>
<feature type="transmembrane region" description="Helical" evidence="10">
    <location>
        <begin position="114"/>
        <end position="134"/>
    </location>
</feature>
<feature type="transmembrane region" description="Helical" evidence="10">
    <location>
        <begin position="88"/>
        <end position="108"/>
    </location>
</feature>
<dbReference type="AlphaFoldDB" id="A0AAU9SMR6"/>
<protein>
    <recommendedName>
        <fullName evidence="11">Wax synthase domain-containing protein</fullName>
    </recommendedName>
</protein>
<evidence type="ECO:0000313" key="12">
    <source>
        <dbReference type="EMBL" id="CAH2069866.1"/>
    </source>
</evidence>
<dbReference type="PANTHER" id="PTHR31595:SF70">
    <property type="entry name" value="LONG-CHAIN-ALCOHOL O-FATTY-ACYLTRANSFERASE 3-RELATED"/>
    <property type="match status" value="1"/>
</dbReference>
<organism evidence="12 13">
    <name type="scientific">Thlaspi arvense</name>
    <name type="common">Field penny-cress</name>
    <dbReference type="NCBI Taxonomy" id="13288"/>
    <lineage>
        <taxon>Eukaryota</taxon>
        <taxon>Viridiplantae</taxon>
        <taxon>Streptophyta</taxon>
        <taxon>Embryophyta</taxon>
        <taxon>Tracheophyta</taxon>
        <taxon>Spermatophyta</taxon>
        <taxon>Magnoliopsida</taxon>
        <taxon>eudicotyledons</taxon>
        <taxon>Gunneridae</taxon>
        <taxon>Pentapetalae</taxon>
        <taxon>rosids</taxon>
        <taxon>malvids</taxon>
        <taxon>Brassicales</taxon>
        <taxon>Brassicaceae</taxon>
        <taxon>Thlaspideae</taxon>
        <taxon>Thlaspi</taxon>
    </lineage>
</organism>
<feature type="transmembrane region" description="Helical" evidence="10">
    <location>
        <begin position="226"/>
        <end position="252"/>
    </location>
</feature>
<dbReference type="PANTHER" id="PTHR31595">
    <property type="entry name" value="LONG-CHAIN-ALCOHOL O-FATTY-ACYLTRANSFERASE 3-RELATED"/>
    <property type="match status" value="1"/>
</dbReference>
<evidence type="ECO:0000256" key="8">
    <source>
        <dbReference type="ARBA" id="ARBA00023315"/>
    </source>
</evidence>
<dbReference type="EMBL" id="OU466862">
    <property type="protein sequence ID" value="CAH2069866.1"/>
    <property type="molecule type" value="Genomic_DNA"/>
</dbReference>
<accession>A0AAU9SMR6</accession>
<keyword evidence="8" id="KW-0012">Acyltransferase</keyword>
<evidence type="ECO:0000259" key="11">
    <source>
        <dbReference type="Pfam" id="PF13813"/>
    </source>
</evidence>
<dbReference type="GO" id="GO:0016020">
    <property type="term" value="C:membrane"/>
    <property type="evidence" value="ECO:0007669"/>
    <property type="project" value="UniProtKB-SubCell"/>
</dbReference>
<keyword evidence="3" id="KW-0808">Transferase</keyword>
<evidence type="ECO:0000256" key="3">
    <source>
        <dbReference type="ARBA" id="ARBA00022679"/>
    </source>
</evidence>
<feature type="transmembrane region" description="Helical" evidence="10">
    <location>
        <begin position="305"/>
        <end position="329"/>
    </location>
</feature>
<reference evidence="12 13" key="1">
    <citation type="submission" date="2022-03" db="EMBL/GenBank/DDBJ databases">
        <authorList>
            <person name="Nunn A."/>
            <person name="Chopra R."/>
            <person name="Nunn A."/>
            <person name="Contreras Garrido A."/>
        </authorList>
    </citation>
    <scope>NUCLEOTIDE SEQUENCE [LARGE SCALE GENOMIC DNA]</scope>
</reference>
<evidence type="ECO:0000256" key="1">
    <source>
        <dbReference type="ARBA" id="ARBA00004141"/>
    </source>
</evidence>
<dbReference type="GO" id="GO:0006629">
    <property type="term" value="P:lipid metabolic process"/>
    <property type="evidence" value="ECO:0007669"/>
    <property type="project" value="UniProtKB-KW"/>
</dbReference>
<keyword evidence="13" id="KW-1185">Reference proteome</keyword>
<evidence type="ECO:0000256" key="9">
    <source>
        <dbReference type="SAM" id="MobiDB-lite"/>
    </source>
</evidence>
<feature type="region of interest" description="Disordered" evidence="9">
    <location>
        <begin position="1"/>
        <end position="24"/>
    </location>
</feature>
<name>A0AAU9SMR6_THLAR</name>
<feature type="transmembrane region" description="Helical" evidence="10">
    <location>
        <begin position="373"/>
        <end position="392"/>
    </location>
</feature>
<dbReference type="Proteomes" id="UP000836841">
    <property type="component" value="Chromosome 6"/>
</dbReference>
<dbReference type="InterPro" id="IPR032805">
    <property type="entry name" value="Wax_synthase_dom"/>
</dbReference>
<evidence type="ECO:0000256" key="5">
    <source>
        <dbReference type="ARBA" id="ARBA00022989"/>
    </source>
</evidence>
<comment type="similarity">
    <text evidence="2">Belongs to the wax synthase family.</text>
</comment>
<evidence type="ECO:0000256" key="7">
    <source>
        <dbReference type="ARBA" id="ARBA00023136"/>
    </source>
</evidence>
<dbReference type="Pfam" id="PF13813">
    <property type="entry name" value="MBOAT_2"/>
    <property type="match status" value="1"/>
</dbReference>
<evidence type="ECO:0000256" key="6">
    <source>
        <dbReference type="ARBA" id="ARBA00023098"/>
    </source>
</evidence>
<dbReference type="GO" id="GO:0008374">
    <property type="term" value="F:O-acyltransferase activity"/>
    <property type="evidence" value="ECO:0007669"/>
    <property type="project" value="InterPro"/>
</dbReference>
<evidence type="ECO:0000256" key="10">
    <source>
        <dbReference type="SAM" id="Phobius"/>
    </source>
</evidence>
<keyword evidence="6" id="KW-0443">Lipid metabolism</keyword>
<keyword evidence="5 10" id="KW-1133">Transmembrane helix</keyword>
<proteinExistence type="inferred from homology"/>
<gene>
    <name evidence="12" type="ORF">TAV2_LOCUS21159</name>
</gene>